<name>A0A1C0YMJ7_9BACL</name>
<proteinExistence type="predicted"/>
<dbReference type="Proteomes" id="UP000093199">
    <property type="component" value="Unassembled WGS sequence"/>
</dbReference>
<evidence type="ECO:0000259" key="1">
    <source>
        <dbReference type="Pfam" id="PF14311"/>
    </source>
</evidence>
<dbReference type="Gene3D" id="1.10.10.10">
    <property type="entry name" value="Winged helix-like DNA-binding domain superfamily/Winged helix DNA-binding domain"/>
    <property type="match status" value="1"/>
</dbReference>
<evidence type="ECO:0000313" key="3">
    <source>
        <dbReference type="Proteomes" id="UP000093199"/>
    </source>
</evidence>
<keyword evidence="3" id="KW-1185">Reference proteome</keyword>
<dbReference type="AlphaFoldDB" id="A0A1C0YMJ7"/>
<gene>
    <name evidence="2" type="ORF">A6M13_00750</name>
</gene>
<dbReference type="Pfam" id="PF14311">
    <property type="entry name" value="DUF4379"/>
    <property type="match status" value="1"/>
</dbReference>
<organism evidence="2 3">
    <name type="scientific">Caryophanon tenue</name>
    <dbReference type="NCBI Taxonomy" id="33978"/>
    <lineage>
        <taxon>Bacteria</taxon>
        <taxon>Bacillati</taxon>
        <taxon>Bacillota</taxon>
        <taxon>Bacilli</taxon>
        <taxon>Bacillales</taxon>
        <taxon>Caryophanaceae</taxon>
        <taxon>Caryophanon</taxon>
    </lineage>
</organism>
<feature type="domain" description="Treble clef zinc finger" evidence="1">
    <location>
        <begin position="250"/>
        <end position="301"/>
    </location>
</feature>
<protein>
    <recommendedName>
        <fullName evidence="1">Treble clef zinc finger domain-containing protein</fullName>
    </recommendedName>
</protein>
<accession>A0A1C0YMJ7</accession>
<dbReference type="InterPro" id="IPR025487">
    <property type="entry name" value="DUF4379"/>
</dbReference>
<evidence type="ECO:0000313" key="2">
    <source>
        <dbReference type="EMBL" id="OCS88407.1"/>
    </source>
</evidence>
<reference evidence="2 3" key="1">
    <citation type="submission" date="2016-07" db="EMBL/GenBank/DDBJ databases">
        <title>Caryophanon tenue genome sequencing.</title>
        <authorList>
            <person name="Verma A."/>
            <person name="Pal Y."/>
            <person name="Krishnamurthi S."/>
        </authorList>
    </citation>
    <scope>NUCLEOTIDE SEQUENCE [LARGE SCALE GENOMIC DNA]</scope>
    <source>
        <strain evidence="2 3">DSM 14152</strain>
    </source>
</reference>
<comment type="caution">
    <text evidence="2">The sequence shown here is derived from an EMBL/GenBank/DDBJ whole genome shotgun (WGS) entry which is preliminary data.</text>
</comment>
<sequence>MYMKHTVVHRFVVGQPVMKENGECGEKYGPFVTSMEAAKALNIKQVGKVNEVLKGNRKSVQGYTFSYDGEAVYEFTIPRVTNRDVRAKKHTKETLQRNLRENGFNVISIDTVNGTATRVTVACCRLNCENVCERTYKDFMSDFALPLCTVCMCIFQKYEREQHKTKWLFEVRPELEVHYNPEYNDNVLFKEVRKGSKKKIFLSCLDCHYIQTIEDATTPNKYTTLKRNGHFYASFTCTRCNSLSTKFPHIAAEWDEAKNGALPQFISFASNREYWWKCKKGHSWKSSIDARTAFNSRCLRCFLNERESFAGKLMKEVIFELFQNEKVSVEALVPETSFRNDCVVEFRSGQRLVFEMQGSYWHYTERKLMVIGNNVVHKDNEKFRANRATGDLVFLVNEYDLNYGNIEMNKEIMTSVIKHIWQYTLNNKFKVGCDILYNKMKCEYTVKRKKAFYITHFNESNMVSLVEHLNDITLQYVKFQQTYNVY</sequence>
<dbReference type="InterPro" id="IPR036388">
    <property type="entry name" value="WH-like_DNA-bd_sf"/>
</dbReference>
<dbReference type="STRING" id="33978.A6M13_00750"/>
<dbReference type="EMBL" id="MASJ01000001">
    <property type="protein sequence ID" value="OCS88407.1"/>
    <property type="molecule type" value="Genomic_DNA"/>
</dbReference>